<organism evidence="2">
    <name type="scientific">uncultured Acidimicrobiales bacterium</name>
    <dbReference type="NCBI Taxonomy" id="310071"/>
    <lineage>
        <taxon>Bacteria</taxon>
        <taxon>Bacillati</taxon>
        <taxon>Actinomycetota</taxon>
        <taxon>Acidimicrobiia</taxon>
        <taxon>Acidimicrobiales</taxon>
        <taxon>environmental samples</taxon>
    </lineage>
</organism>
<feature type="non-terminal residue" evidence="2">
    <location>
        <position position="198"/>
    </location>
</feature>
<sequence>ARQGVGDPRRPRGRAPEPAGPGGRHRAASRHGASPGQRPRGAPPGAAHRGRPLRARRPSDQGLAGRGGPAGARPPAGRDGGERAALRAPSRSPGLPRLAGVPPQPAHHRAGGRGPADGRRVGGQGAQRPTGRAPQGLGGERRGARGRCGVGQRTGARWGSGGGRSVGVRARGADVALAGQALRQGRVGRGARHRVPPL</sequence>
<dbReference type="EMBL" id="CADCTF010000098">
    <property type="protein sequence ID" value="CAA9244371.1"/>
    <property type="molecule type" value="Genomic_DNA"/>
</dbReference>
<dbReference type="AlphaFoldDB" id="A0A6J4I9Y0"/>
<reference evidence="2" key="1">
    <citation type="submission" date="2020-02" db="EMBL/GenBank/DDBJ databases">
        <authorList>
            <person name="Meier V. D."/>
        </authorList>
    </citation>
    <scope>NUCLEOTIDE SEQUENCE</scope>
    <source>
        <strain evidence="2">AVDCRST_MAG50</strain>
    </source>
</reference>
<feature type="region of interest" description="Disordered" evidence="1">
    <location>
        <begin position="1"/>
        <end position="167"/>
    </location>
</feature>
<name>A0A6J4I9Y0_9ACTN</name>
<feature type="compositionally biased region" description="Low complexity" evidence="1">
    <location>
        <begin position="30"/>
        <end position="47"/>
    </location>
</feature>
<proteinExistence type="predicted"/>
<evidence type="ECO:0000313" key="2">
    <source>
        <dbReference type="EMBL" id="CAA9244371.1"/>
    </source>
</evidence>
<gene>
    <name evidence="2" type="ORF">AVDCRST_MAG50-1884</name>
</gene>
<evidence type="ECO:0000256" key="1">
    <source>
        <dbReference type="SAM" id="MobiDB-lite"/>
    </source>
</evidence>
<protein>
    <submittedName>
        <fullName evidence="2">Transcriptional regulator, IclR family</fullName>
    </submittedName>
</protein>
<feature type="non-terminal residue" evidence="2">
    <location>
        <position position="1"/>
    </location>
</feature>
<accession>A0A6J4I9Y0</accession>